<evidence type="ECO:0000313" key="3">
    <source>
        <dbReference type="EMBL" id="SFE66292.1"/>
    </source>
</evidence>
<dbReference type="Pfam" id="PF01370">
    <property type="entry name" value="Epimerase"/>
    <property type="match status" value="1"/>
</dbReference>
<dbReference type="STRING" id="285351.SAMN04488035_0079"/>
<protein>
    <submittedName>
        <fullName evidence="3">Nucleoside-diphosphate-sugar epimerase</fullName>
    </submittedName>
</protein>
<dbReference type="PANTHER" id="PTHR48079">
    <property type="entry name" value="PROTEIN YEEZ"/>
    <property type="match status" value="1"/>
</dbReference>
<evidence type="ECO:0000259" key="2">
    <source>
        <dbReference type="Pfam" id="PF01370"/>
    </source>
</evidence>
<dbReference type="OrthoDB" id="3338687at2"/>
<feature type="domain" description="NAD-dependent epimerase/dehydratase" evidence="2">
    <location>
        <begin position="3"/>
        <end position="247"/>
    </location>
</feature>
<keyword evidence="4" id="KW-1185">Reference proteome</keyword>
<dbReference type="InterPro" id="IPR036291">
    <property type="entry name" value="NAD(P)-bd_dom_sf"/>
</dbReference>
<dbReference type="InterPro" id="IPR001509">
    <property type="entry name" value="Epimerase_deHydtase"/>
</dbReference>
<organism evidence="3 4">
    <name type="scientific">Flavimobilis marinus</name>
    <dbReference type="NCBI Taxonomy" id="285351"/>
    <lineage>
        <taxon>Bacteria</taxon>
        <taxon>Bacillati</taxon>
        <taxon>Actinomycetota</taxon>
        <taxon>Actinomycetes</taxon>
        <taxon>Micrococcales</taxon>
        <taxon>Jonesiaceae</taxon>
        <taxon>Flavimobilis</taxon>
    </lineage>
</organism>
<reference evidence="4" key="1">
    <citation type="submission" date="2016-10" db="EMBL/GenBank/DDBJ databases">
        <authorList>
            <person name="Varghese N."/>
            <person name="Submissions S."/>
        </authorList>
    </citation>
    <scope>NUCLEOTIDE SEQUENCE [LARGE SCALE GENOMIC DNA]</scope>
    <source>
        <strain evidence="4">DSM 19083</strain>
    </source>
</reference>
<evidence type="ECO:0000256" key="1">
    <source>
        <dbReference type="SAM" id="MobiDB-lite"/>
    </source>
</evidence>
<dbReference type="RefSeq" id="WP_093374144.1">
    <property type="nucleotide sequence ID" value="NZ_BNAN01000001.1"/>
</dbReference>
<evidence type="ECO:0000313" key="4">
    <source>
        <dbReference type="Proteomes" id="UP000198520"/>
    </source>
</evidence>
<feature type="compositionally biased region" description="Basic and acidic residues" evidence="1">
    <location>
        <begin position="130"/>
        <end position="141"/>
    </location>
</feature>
<proteinExistence type="predicted"/>
<feature type="region of interest" description="Disordered" evidence="1">
    <location>
        <begin position="129"/>
        <end position="148"/>
    </location>
</feature>
<dbReference type="GO" id="GO:0005737">
    <property type="term" value="C:cytoplasm"/>
    <property type="evidence" value="ECO:0007669"/>
    <property type="project" value="TreeGrafter"/>
</dbReference>
<gene>
    <name evidence="3" type="ORF">SAMN04488035_0079</name>
</gene>
<dbReference type="GO" id="GO:0004029">
    <property type="term" value="F:aldehyde dehydrogenase (NAD+) activity"/>
    <property type="evidence" value="ECO:0007669"/>
    <property type="project" value="TreeGrafter"/>
</dbReference>
<dbReference type="SUPFAM" id="SSF51735">
    <property type="entry name" value="NAD(P)-binding Rossmann-fold domains"/>
    <property type="match status" value="1"/>
</dbReference>
<name>A0A1I2CDM9_9MICO</name>
<dbReference type="AlphaFoldDB" id="A0A1I2CDM9"/>
<sequence length="346" mass="36570">MRVAVVGGSGNVGTALMRALLVAPEVTSVLGISRRVPTGEPYASADWASFDISRPAASDADEQGLIEELAQHLEGVDAVVHLAWLIQPNRDRDLLRRTNVDGTDRVVRASALAGVRQIVVASSVGAYSPVHDDAPRREDHATGGVPTSHYSVDKAAQERVLDLFEAEHPEIRVARMRPGLIFQSDAGAEIHRYFLGPLVPRALLKPGLLPVMPWPRGFRLQAVHADDMAQAYLLAVLKRASGAFNIAADDVLWGEDVAKVAAGGGPLVQMPPGLVRTLLALAYSAHLVPVDPGWLDMGAGAPLMDTSRAKEVLGWRPTHTAAGSMASLMAGIAGGKGTASAPMRPA</sequence>
<dbReference type="Proteomes" id="UP000198520">
    <property type="component" value="Unassembled WGS sequence"/>
</dbReference>
<dbReference type="InterPro" id="IPR051783">
    <property type="entry name" value="NAD(P)-dependent_oxidoreduct"/>
</dbReference>
<accession>A0A1I2CDM9</accession>
<dbReference type="Gene3D" id="3.40.50.720">
    <property type="entry name" value="NAD(P)-binding Rossmann-like Domain"/>
    <property type="match status" value="1"/>
</dbReference>
<dbReference type="EMBL" id="FONZ01000001">
    <property type="protein sequence ID" value="SFE66292.1"/>
    <property type="molecule type" value="Genomic_DNA"/>
</dbReference>
<dbReference type="PANTHER" id="PTHR48079:SF6">
    <property type="entry name" value="NAD(P)-BINDING DOMAIN-CONTAINING PROTEIN-RELATED"/>
    <property type="match status" value="1"/>
</dbReference>